<evidence type="ECO:0000256" key="1">
    <source>
        <dbReference type="SAM" id="SignalP"/>
    </source>
</evidence>
<gene>
    <name evidence="2" type="ORF">BJ878DRAFT_488499</name>
</gene>
<name>A0A9P7ZAB0_9HELO</name>
<organism evidence="2 3">
    <name type="scientific">Calycina marina</name>
    <dbReference type="NCBI Taxonomy" id="1763456"/>
    <lineage>
        <taxon>Eukaryota</taxon>
        <taxon>Fungi</taxon>
        <taxon>Dikarya</taxon>
        <taxon>Ascomycota</taxon>
        <taxon>Pezizomycotina</taxon>
        <taxon>Leotiomycetes</taxon>
        <taxon>Helotiales</taxon>
        <taxon>Pezizellaceae</taxon>
        <taxon>Calycina</taxon>
    </lineage>
</organism>
<feature type="signal peptide" evidence="1">
    <location>
        <begin position="1"/>
        <end position="16"/>
    </location>
</feature>
<keyword evidence="3" id="KW-1185">Reference proteome</keyword>
<reference evidence="2" key="1">
    <citation type="journal article" date="2021" name="IMA Fungus">
        <title>Genomic characterization of three marine fungi, including Emericellopsis atlantica sp. nov. with signatures of a generalist lifestyle and marine biomass degradation.</title>
        <authorList>
            <person name="Hagestad O.C."/>
            <person name="Hou L."/>
            <person name="Andersen J.H."/>
            <person name="Hansen E.H."/>
            <person name="Altermark B."/>
            <person name="Li C."/>
            <person name="Kuhnert E."/>
            <person name="Cox R.J."/>
            <person name="Crous P.W."/>
            <person name="Spatafora J.W."/>
            <person name="Lail K."/>
            <person name="Amirebrahimi M."/>
            <person name="Lipzen A."/>
            <person name="Pangilinan J."/>
            <person name="Andreopoulos W."/>
            <person name="Hayes R.D."/>
            <person name="Ng V."/>
            <person name="Grigoriev I.V."/>
            <person name="Jackson S.A."/>
            <person name="Sutton T.D.S."/>
            <person name="Dobson A.D.W."/>
            <person name="Rama T."/>
        </authorList>
    </citation>
    <scope>NUCLEOTIDE SEQUENCE</scope>
    <source>
        <strain evidence="2">TRa3180A</strain>
    </source>
</reference>
<dbReference type="Proteomes" id="UP000887226">
    <property type="component" value="Unassembled WGS sequence"/>
</dbReference>
<comment type="caution">
    <text evidence="2">The sequence shown here is derived from an EMBL/GenBank/DDBJ whole genome shotgun (WGS) entry which is preliminary data.</text>
</comment>
<protein>
    <submittedName>
        <fullName evidence="2">Uncharacterized protein</fullName>
    </submittedName>
</protein>
<feature type="chain" id="PRO_5040478219" evidence="1">
    <location>
        <begin position="17"/>
        <end position="280"/>
    </location>
</feature>
<keyword evidence="1" id="KW-0732">Signal</keyword>
<proteinExistence type="predicted"/>
<dbReference type="EMBL" id="MU253750">
    <property type="protein sequence ID" value="KAG9248374.1"/>
    <property type="molecule type" value="Genomic_DNA"/>
</dbReference>
<accession>A0A9P7ZAB0</accession>
<dbReference type="AlphaFoldDB" id="A0A9P7ZAB0"/>
<evidence type="ECO:0000313" key="2">
    <source>
        <dbReference type="EMBL" id="KAG9248374.1"/>
    </source>
</evidence>
<sequence>MRSQYFILIFVLPISAIQIQIPSIFAGFLDPQSANGTAMDGSHDLYKRDGNCPVDSNSCTTLGEDFGGACCTVGSVCTTDSGHGIACCPIGAKCTGTATRGSATATGSGGAVLGSVTTPTPVSALTTSGSAPTTTMTDPDATITGAVSYLSNAYFPFPIIPTSYANSAACNSAYEACQTNYAACTADLGGSAFGVTVVAPDGAGITQAPSVVAVGASSASSICSSLSAQACYDISSDTCDIFGGGTFSNGDTTAAAAKPRQSMGCLAAGMMALGVVGHVV</sequence>
<dbReference type="PANTHER" id="PTHR39599:SF1">
    <property type="entry name" value="GPI-ANCHORED PROTEIN (EUROFUNG)"/>
    <property type="match status" value="1"/>
</dbReference>
<dbReference type="OrthoDB" id="5410926at2759"/>
<evidence type="ECO:0000313" key="3">
    <source>
        <dbReference type="Proteomes" id="UP000887226"/>
    </source>
</evidence>
<dbReference type="PANTHER" id="PTHR39599">
    <property type="entry name" value="GPI-ANCHORED PROTEIN (EUROFUNG)-RELATED-RELATED"/>
    <property type="match status" value="1"/>
</dbReference>